<sequence length="74" mass="8028">MGEKRTEACGRCGLSSVVDAASEGNERDIYGDERIEVAESEMRAVSRHTELLGKAKSKLNALAERIAYGTVRGK</sequence>
<evidence type="ECO:0000313" key="2">
    <source>
        <dbReference type="Proteomes" id="UP001501729"/>
    </source>
</evidence>
<gene>
    <name evidence="1" type="ORF">GCM10025751_19430</name>
</gene>
<accession>A0AAV3UG48</accession>
<keyword evidence="2" id="KW-1185">Reference proteome</keyword>
<dbReference type="RefSeq" id="WP_227776696.1">
    <property type="nucleotide sequence ID" value="NZ_BAABKX010000001.1"/>
</dbReference>
<dbReference type="InterPro" id="IPR058320">
    <property type="entry name" value="DUF8007"/>
</dbReference>
<organism evidence="1 2">
    <name type="scientific">Haladaptatus pallidirubidus</name>
    <dbReference type="NCBI Taxonomy" id="1008152"/>
    <lineage>
        <taxon>Archaea</taxon>
        <taxon>Methanobacteriati</taxon>
        <taxon>Methanobacteriota</taxon>
        <taxon>Stenosarchaea group</taxon>
        <taxon>Halobacteria</taxon>
        <taxon>Halobacteriales</taxon>
        <taxon>Haladaptataceae</taxon>
        <taxon>Haladaptatus</taxon>
    </lineage>
</organism>
<dbReference type="AlphaFoldDB" id="A0AAV3UG48"/>
<dbReference type="Proteomes" id="UP001501729">
    <property type="component" value="Unassembled WGS sequence"/>
</dbReference>
<dbReference type="EMBL" id="BAABKX010000001">
    <property type="protein sequence ID" value="GAA5048084.1"/>
    <property type="molecule type" value="Genomic_DNA"/>
</dbReference>
<dbReference type="Pfam" id="PF26029">
    <property type="entry name" value="DUF8007"/>
    <property type="match status" value="1"/>
</dbReference>
<evidence type="ECO:0000313" key="1">
    <source>
        <dbReference type="EMBL" id="GAA5048084.1"/>
    </source>
</evidence>
<reference evidence="1 2" key="1">
    <citation type="journal article" date="2019" name="Int. J. Syst. Evol. Microbiol.">
        <title>The Global Catalogue of Microorganisms (GCM) 10K type strain sequencing project: providing services to taxonomists for standard genome sequencing and annotation.</title>
        <authorList>
            <consortium name="The Broad Institute Genomics Platform"/>
            <consortium name="The Broad Institute Genome Sequencing Center for Infectious Disease"/>
            <person name="Wu L."/>
            <person name="Ma J."/>
        </authorList>
    </citation>
    <scope>NUCLEOTIDE SEQUENCE [LARGE SCALE GENOMIC DNA]</scope>
    <source>
        <strain evidence="1 2">JCM 17504</strain>
    </source>
</reference>
<comment type="caution">
    <text evidence="1">The sequence shown here is derived from an EMBL/GenBank/DDBJ whole genome shotgun (WGS) entry which is preliminary data.</text>
</comment>
<proteinExistence type="predicted"/>
<name>A0AAV3UG48_9EURY</name>
<protein>
    <submittedName>
        <fullName evidence="1">Uncharacterized protein</fullName>
    </submittedName>
</protein>
<dbReference type="GeneID" id="68612537"/>